<dbReference type="AlphaFoldDB" id="A0A0N7JCR5"/>
<evidence type="ECO:0000259" key="1">
    <source>
        <dbReference type="Pfam" id="PF12187"/>
    </source>
</evidence>
<evidence type="ECO:0000313" key="5">
    <source>
        <dbReference type="Proteomes" id="UP000196694"/>
    </source>
</evidence>
<dbReference type="GeneID" id="26098405"/>
<dbReference type="STRING" id="1273541.Pyrde_0079"/>
<reference evidence="3 5" key="2">
    <citation type="submission" date="2017-05" db="EMBL/GenBank/DDBJ databases">
        <title>The draft genome of the hyperthermophilic archaeon 'Pyrodictium delaneyi strain Hulk', an iron and nitrate reducer, reveals the capacity for sulfate reduction.</title>
        <authorList>
            <person name="Demey L.M."/>
            <person name="Miller C."/>
            <person name="Manzella M."/>
            <person name="Reguera G."/>
            <person name="Kashefi K."/>
        </authorList>
    </citation>
    <scope>NUCLEOTIDE SEQUENCE [LARGE SCALE GENOMIC DNA]</scope>
    <source>
        <strain evidence="3 5">Hulk</strain>
    </source>
</reference>
<protein>
    <submittedName>
        <fullName evidence="2">Viral/Archaeal nuclease</fullName>
    </submittedName>
</protein>
<name>A0A0N7JCR5_9CREN</name>
<evidence type="ECO:0000313" key="4">
    <source>
        <dbReference type="Proteomes" id="UP000058613"/>
    </source>
</evidence>
<feature type="domain" description="D212 catalytic" evidence="1">
    <location>
        <begin position="41"/>
        <end position="163"/>
    </location>
</feature>
<accession>A0A0N7JCR5</accession>
<dbReference type="Proteomes" id="UP000058613">
    <property type="component" value="Chromosome"/>
</dbReference>
<dbReference type="Gene3D" id="3.40.1350.50">
    <property type="entry name" value="D212 PD-(D/E)XK nuclease, catalytic motif"/>
    <property type="match status" value="1"/>
</dbReference>
<keyword evidence="5" id="KW-1185">Reference proteome</keyword>
<reference evidence="2 4" key="1">
    <citation type="submission" date="2015-10" db="EMBL/GenBank/DDBJ databases">
        <title>Complete genome sequence of hyperthermophilic archaeon Pyrodictium delaneyi Su06.</title>
        <authorList>
            <person name="Jung J.-H."/>
            <person name="Lin J."/>
            <person name="Holden J.F."/>
            <person name="Park C.-S."/>
        </authorList>
    </citation>
    <scope>NUCLEOTIDE SEQUENCE [LARGE SCALE GENOMIC DNA]</scope>
    <source>
        <strain evidence="2 4">Su06</strain>
    </source>
</reference>
<gene>
    <name evidence="3" type="ORF">Pdsh_06945</name>
    <name evidence="2" type="ORF">Pyrde_0079</name>
</gene>
<dbReference type="InterPro" id="IPR043115">
    <property type="entry name" value="D212_cat_dom_sf"/>
</dbReference>
<dbReference type="EMBL" id="NCQP01000006">
    <property type="protein sequence ID" value="OWJ54221.1"/>
    <property type="molecule type" value="Genomic_DNA"/>
</dbReference>
<evidence type="ECO:0000313" key="2">
    <source>
        <dbReference type="EMBL" id="ALL00129.1"/>
    </source>
</evidence>
<evidence type="ECO:0000313" key="3">
    <source>
        <dbReference type="EMBL" id="OWJ54221.1"/>
    </source>
</evidence>
<dbReference type="RefSeq" id="WP_055407252.1">
    <property type="nucleotide sequence ID" value="NZ_CP013011.1"/>
</dbReference>
<dbReference type="InterPro" id="IPR022012">
    <property type="entry name" value="D212_cat_dom"/>
</dbReference>
<dbReference type="EMBL" id="CP013011">
    <property type="protein sequence ID" value="ALL00129.1"/>
    <property type="molecule type" value="Genomic_DNA"/>
</dbReference>
<sequence length="177" mass="20033">MALDARQLKARYQQKWRIAARRELAVLNLLNILLPDGYVAIAAGLGTGTTDFIDRSYGSPLDAFDLVVLRGMDAVAFIDVTGFWSEQAARTVNGGKELCVGAWKLWKAQRFGLLDRAWIVHVADKRVSLRWLPLAALEAEKHMARLVHGERPYYCLPQQKWRDTSAFIRWLTAQAHA</sequence>
<dbReference type="KEGG" id="pdl:Pyrde_0079"/>
<dbReference type="Proteomes" id="UP000196694">
    <property type="component" value="Unassembled WGS sequence"/>
</dbReference>
<organism evidence="2 4">
    <name type="scientific">Pyrodictium delaneyi</name>
    <dbReference type="NCBI Taxonomy" id="1273541"/>
    <lineage>
        <taxon>Archaea</taxon>
        <taxon>Thermoproteota</taxon>
        <taxon>Thermoprotei</taxon>
        <taxon>Desulfurococcales</taxon>
        <taxon>Pyrodictiaceae</taxon>
        <taxon>Pyrodictium</taxon>
    </lineage>
</organism>
<dbReference type="Pfam" id="PF12187">
    <property type="entry name" value="VirArc_Nuclease"/>
    <property type="match status" value="1"/>
</dbReference>
<proteinExistence type="predicted"/>